<protein>
    <submittedName>
        <fullName evidence="1">Uncharacterized protein</fullName>
    </submittedName>
</protein>
<name>A0A6C0BX81_9ZZZZ</name>
<dbReference type="EMBL" id="MN739271">
    <property type="protein sequence ID" value="QHS96411.1"/>
    <property type="molecule type" value="Genomic_DNA"/>
</dbReference>
<proteinExistence type="predicted"/>
<reference evidence="1" key="1">
    <citation type="journal article" date="2020" name="Nature">
        <title>Giant virus diversity and host interactions through global metagenomics.</title>
        <authorList>
            <person name="Schulz F."/>
            <person name="Roux S."/>
            <person name="Paez-Espino D."/>
            <person name="Jungbluth S."/>
            <person name="Walsh D.A."/>
            <person name="Denef V.J."/>
            <person name="McMahon K.D."/>
            <person name="Konstantinidis K.T."/>
            <person name="Eloe-Fadrosh E.A."/>
            <person name="Kyrpides N.C."/>
            <person name="Woyke T."/>
        </authorList>
    </citation>
    <scope>NUCLEOTIDE SEQUENCE</scope>
    <source>
        <strain evidence="1">GVMAG-M-3300020166-18</strain>
    </source>
</reference>
<dbReference type="AlphaFoldDB" id="A0A6C0BX81"/>
<evidence type="ECO:0000313" key="1">
    <source>
        <dbReference type="EMBL" id="QHS96411.1"/>
    </source>
</evidence>
<accession>A0A6C0BX81</accession>
<sequence>MSKMSKKFFLSIFILLPYNGLKHIFYIFTKNVQKNVQNVF</sequence>
<organism evidence="1">
    <name type="scientific">viral metagenome</name>
    <dbReference type="NCBI Taxonomy" id="1070528"/>
    <lineage>
        <taxon>unclassified sequences</taxon>
        <taxon>metagenomes</taxon>
        <taxon>organismal metagenomes</taxon>
    </lineage>
</organism>